<evidence type="ECO:0000256" key="6">
    <source>
        <dbReference type="ARBA" id="ARBA00023136"/>
    </source>
</evidence>
<dbReference type="InterPro" id="IPR049142">
    <property type="entry name" value="MS_channel_1st"/>
</dbReference>
<evidence type="ECO:0000259" key="8">
    <source>
        <dbReference type="Pfam" id="PF00924"/>
    </source>
</evidence>
<dbReference type="GO" id="GO:0005886">
    <property type="term" value="C:plasma membrane"/>
    <property type="evidence" value="ECO:0007669"/>
    <property type="project" value="UniProtKB-SubCell"/>
</dbReference>
<dbReference type="Pfam" id="PF21088">
    <property type="entry name" value="MS_channel_1st"/>
    <property type="match status" value="1"/>
</dbReference>
<dbReference type="AlphaFoldDB" id="A0A3B0XGK6"/>
<feature type="domain" description="Mechanosensitive ion channel MscS" evidence="8">
    <location>
        <begin position="101"/>
        <end position="162"/>
    </location>
</feature>
<evidence type="ECO:0000256" key="5">
    <source>
        <dbReference type="ARBA" id="ARBA00022989"/>
    </source>
</evidence>
<dbReference type="InterPro" id="IPR045275">
    <property type="entry name" value="MscS_archaea/bacteria_type"/>
</dbReference>
<feature type="transmembrane region" description="Helical" evidence="7">
    <location>
        <begin position="93"/>
        <end position="115"/>
    </location>
</feature>
<feature type="domain" description="Mechanosensitive ion channel transmembrane helices 2/3" evidence="9">
    <location>
        <begin position="62"/>
        <end position="100"/>
    </location>
</feature>
<evidence type="ECO:0000256" key="4">
    <source>
        <dbReference type="ARBA" id="ARBA00022692"/>
    </source>
</evidence>
<dbReference type="Gene3D" id="1.10.287.1260">
    <property type="match status" value="1"/>
</dbReference>
<dbReference type="InterPro" id="IPR006685">
    <property type="entry name" value="MscS_channel_2nd"/>
</dbReference>
<evidence type="ECO:0008006" key="11">
    <source>
        <dbReference type="Google" id="ProtNLM"/>
    </source>
</evidence>
<dbReference type="InterPro" id="IPR008910">
    <property type="entry name" value="MSC_TM_helix"/>
</dbReference>
<dbReference type="Pfam" id="PF05552">
    <property type="entry name" value="MS_channel_1st_1"/>
    <property type="match status" value="1"/>
</dbReference>
<dbReference type="InterPro" id="IPR011014">
    <property type="entry name" value="MscS_channel_TM-2"/>
</dbReference>
<gene>
    <name evidence="10" type="ORF">MNBD_GAMMA09-2755</name>
</gene>
<keyword evidence="4 7" id="KW-0812">Transmembrane</keyword>
<comment type="subcellular location">
    <subcellularLocation>
        <location evidence="1">Cell membrane</location>
        <topology evidence="1">Multi-pass membrane protein</topology>
    </subcellularLocation>
</comment>
<dbReference type="PANTHER" id="PTHR30221">
    <property type="entry name" value="SMALL-CONDUCTANCE MECHANOSENSITIVE CHANNEL"/>
    <property type="match status" value="1"/>
</dbReference>
<dbReference type="GO" id="GO:0008381">
    <property type="term" value="F:mechanosensitive monoatomic ion channel activity"/>
    <property type="evidence" value="ECO:0007669"/>
    <property type="project" value="InterPro"/>
</dbReference>
<proteinExistence type="inferred from homology"/>
<protein>
    <recommendedName>
        <fullName evidence="11">Small-conductance mechanosensitive channel</fullName>
    </recommendedName>
</protein>
<feature type="transmembrane region" description="Helical" evidence="7">
    <location>
        <begin position="56"/>
        <end position="81"/>
    </location>
</feature>
<dbReference type="InterPro" id="IPR023408">
    <property type="entry name" value="MscS_beta-dom_sf"/>
</dbReference>
<feature type="transmembrane region" description="Helical" evidence="7">
    <location>
        <begin position="15"/>
        <end position="36"/>
    </location>
</feature>
<organism evidence="10">
    <name type="scientific">hydrothermal vent metagenome</name>
    <dbReference type="NCBI Taxonomy" id="652676"/>
    <lineage>
        <taxon>unclassified sequences</taxon>
        <taxon>metagenomes</taxon>
        <taxon>ecological metagenomes</taxon>
    </lineage>
</organism>
<accession>A0A3B0XGK6</accession>
<dbReference type="SUPFAM" id="SSF82861">
    <property type="entry name" value="Mechanosensitive channel protein MscS (YggB), transmembrane region"/>
    <property type="match status" value="1"/>
</dbReference>
<evidence type="ECO:0000256" key="3">
    <source>
        <dbReference type="ARBA" id="ARBA00022475"/>
    </source>
</evidence>
<reference evidence="10" key="1">
    <citation type="submission" date="2018-06" db="EMBL/GenBank/DDBJ databases">
        <authorList>
            <person name="Zhirakovskaya E."/>
        </authorList>
    </citation>
    <scope>NUCLEOTIDE SEQUENCE</scope>
</reference>
<evidence type="ECO:0000256" key="1">
    <source>
        <dbReference type="ARBA" id="ARBA00004651"/>
    </source>
</evidence>
<dbReference type="EMBL" id="UOFI01000098">
    <property type="protein sequence ID" value="VAW67438.1"/>
    <property type="molecule type" value="Genomic_DNA"/>
</dbReference>
<dbReference type="PANTHER" id="PTHR30221:SF1">
    <property type="entry name" value="SMALL-CONDUCTANCE MECHANOSENSITIVE CHANNEL"/>
    <property type="match status" value="1"/>
</dbReference>
<name>A0A3B0XGK6_9ZZZZ</name>
<dbReference type="Pfam" id="PF00924">
    <property type="entry name" value="MS_channel_2nd"/>
    <property type="match status" value="1"/>
</dbReference>
<evidence type="ECO:0000256" key="2">
    <source>
        <dbReference type="ARBA" id="ARBA00008017"/>
    </source>
</evidence>
<dbReference type="SUPFAM" id="SSF50182">
    <property type="entry name" value="Sm-like ribonucleoproteins"/>
    <property type="match status" value="1"/>
</dbReference>
<keyword evidence="3" id="KW-1003">Cell membrane</keyword>
<evidence type="ECO:0000256" key="7">
    <source>
        <dbReference type="SAM" id="Phobius"/>
    </source>
</evidence>
<evidence type="ECO:0000259" key="9">
    <source>
        <dbReference type="Pfam" id="PF21088"/>
    </source>
</evidence>
<keyword evidence="5 7" id="KW-1133">Transmembrane helix</keyword>
<comment type="similarity">
    <text evidence="2">Belongs to the MscS (TC 1.A.23) family.</text>
</comment>
<dbReference type="Gene3D" id="2.30.30.60">
    <property type="match status" value="1"/>
</dbReference>
<sequence>MENLWQTLFEQSSLWIPKIIGVIVVFLIFFIVAKILKSLILKTAERLHFDSNLTSLFARTSSVSLVVLGLITALGTIGINVSALVAGLGLTGFALGFALKDTISNLLSGVLILLYRPFEMGNRIKILGYEGTVIAIDLRYTELDSEGNKVLIPNSKLFTDPITVIKPGKIS</sequence>
<dbReference type="InterPro" id="IPR010920">
    <property type="entry name" value="LSM_dom_sf"/>
</dbReference>
<evidence type="ECO:0000313" key="10">
    <source>
        <dbReference type="EMBL" id="VAW67438.1"/>
    </source>
</evidence>
<keyword evidence="6 7" id="KW-0472">Membrane</keyword>